<keyword evidence="4" id="KW-0804">Transcription</keyword>
<dbReference type="PROSITE" id="PS00028">
    <property type="entry name" value="ZINC_FINGER_C2H2_1"/>
    <property type="match status" value="1"/>
</dbReference>
<dbReference type="Pfam" id="PF04082">
    <property type="entry name" value="Fungal_trans"/>
    <property type="match status" value="1"/>
</dbReference>
<dbReference type="PROSITE" id="PS50157">
    <property type="entry name" value="ZINC_FINGER_C2H2_2"/>
    <property type="match status" value="1"/>
</dbReference>
<dbReference type="GO" id="GO:0003677">
    <property type="term" value="F:DNA binding"/>
    <property type="evidence" value="ECO:0007669"/>
    <property type="project" value="InterPro"/>
</dbReference>
<dbReference type="Proteomes" id="UP000244855">
    <property type="component" value="Unassembled WGS sequence"/>
</dbReference>
<evidence type="ECO:0000313" key="9">
    <source>
        <dbReference type="Proteomes" id="UP000244855"/>
    </source>
</evidence>
<evidence type="ECO:0000256" key="6">
    <source>
        <dbReference type="PROSITE-ProRule" id="PRU00042"/>
    </source>
</evidence>
<reference evidence="8 9" key="1">
    <citation type="journal article" date="2018" name="Sci. Rep.">
        <title>Comparative genomics provides insights into the lifestyle and reveals functional heterogeneity of dark septate endophytic fungi.</title>
        <authorList>
            <person name="Knapp D.G."/>
            <person name="Nemeth J.B."/>
            <person name="Barry K."/>
            <person name="Hainaut M."/>
            <person name="Henrissat B."/>
            <person name="Johnson J."/>
            <person name="Kuo A."/>
            <person name="Lim J.H.P."/>
            <person name="Lipzen A."/>
            <person name="Nolan M."/>
            <person name="Ohm R.A."/>
            <person name="Tamas L."/>
            <person name="Grigoriev I.V."/>
            <person name="Spatafora J.W."/>
            <person name="Nagy L.G."/>
            <person name="Kovacs G.M."/>
        </authorList>
    </citation>
    <scope>NUCLEOTIDE SEQUENCE [LARGE SCALE GENOMIC DNA]</scope>
    <source>
        <strain evidence="8 9">DSE2036</strain>
    </source>
</reference>
<dbReference type="GO" id="GO:0006351">
    <property type="term" value="P:DNA-templated transcription"/>
    <property type="evidence" value="ECO:0007669"/>
    <property type="project" value="InterPro"/>
</dbReference>
<evidence type="ECO:0000256" key="3">
    <source>
        <dbReference type="ARBA" id="ARBA00023015"/>
    </source>
</evidence>
<organism evidence="8 9">
    <name type="scientific">Periconia macrospinosa</name>
    <dbReference type="NCBI Taxonomy" id="97972"/>
    <lineage>
        <taxon>Eukaryota</taxon>
        <taxon>Fungi</taxon>
        <taxon>Dikarya</taxon>
        <taxon>Ascomycota</taxon>
        <taxon>Pezizomycotina</taxon>
        <taxon>Dothideomycetes</taxon>
        <taxon>Pleosporomycetidae</taxon>
        <taxon>Pleosporales</taxon>
        <taxon>Massarineae</taxon>
        <taxon>Periconiaceae</taxon>
        <taxon>Periconia</taxon>
    </lineage>
</organism>
<evidence type="ECO:0000256" key="5">
    <source>
        <dbReference type="ARBA" id="ARBA00023242"/>
    </source>
</evidence>
<dbReference type="InterPro" id="IPR007219">
    <property type="entry name" value="XnlR_reg_dom"/>
</dbReference>
<evidence type="ECO:0000256" key="2">
    <source>
        <dbReference type="ARBA" id="ARBA00022833"/>
    </source>
</evidence>
<evidence type="ECO:0000256" key="1">
    <source>
        <dbReference type="ARBA" id="ARBA00022723"/>
    </source>
</evidence>
<dbReference type="STRING" id="97972.A0A2V1DKW5"/>
<dbReference type="PANTHER" id="PTHR47660:SF8">
    <property type="entry name" value="TRANSCRIPTION FACTOR WITH C2H2 AND ZN(2)-CYS(6) DNA BINDING DOMAIN (EUROFUNG)"/>
    <property type="match status" value="1"/>
</dbReference>
<keyword evidence="5" id="KW-0539">Nucleus</keyword>
<feature type="domain" description="C2H2-type" evidence="7">
    <location>
        <begin position="66"/>
        <end position="89"/>
    </location>
</feature>
<keyword evidence="6" id="KW-0863">Zinc-finger</keyword>
<dbReference type="PANTHER" id="PTHR47660">
    <property type="entry name" value="TRANSCRIPTION FACTOR WITH C2H2 AND ZN(2)-CYS(6) DNA BINDING DOMAIN (EUROFUNG)-RELATED-RELATED"/>
    <property type="match status" value="1"/>
</dbReference>
<dbReference type="EMBL" id="KZ805405">
    <property type="protein sequence ID" value="PVH98847.1"/>
    <property type="molecule type" value="Genomic_DNA"/>
</dbReference>
<keyword evidence="9" id="KW-1185">Reference proteome</keyword>
<evidence type="ECO:0000259" key="7">
    <source>
        <dbReference type="PROSITE" id="PS50157"/>
    </source>
</evidence>
<evidence type="ECO:0000313" key="8">
    <source>
        <dbReference type="EMBL" id="PVH98847.1"/>
    </source>
</evidence>
<keyword evidence="1" id="KW-0479">Metal-binding</keyword>
<accession>A0A2V1DKW5</accession>
<evidence type="ECO:0000256" key="4">
    <source>
        <dbReference type="ARBA" id="ARBA00023163"/>
    </source>
</evidence>
<dbReference type="AlphaFoldDB" id="A0A2V1DKW5"/>
<keyword evidence="2" id="KW-0862">Zinc</keyword>
<name>A0A2V1DKW5_9PLEO</name>
<proteinExistence type="predicted"/>
<sequence>MANSPLSEDLKPLRPPPLIIPIPTPTSSAILLPSLMAMQDDEFQANTRTSKRQRVTDGDTNSKGTLQCQVCYRSYDRADHLNRHLDSHATVTFPTPPDNPSLTQPSLDADPQGANQFCVDSFPNIVNPDAQALLNLCSDGYYQPPGIPSFFEQIMVSEPDFIAMETSQAPLDLMTWMPDIDGLGEGDLFGTDFAPTIDQTFEAQRVLDGFFVGPKDPISKESLESAQLQNRQDAARMRHAIFQRSPWLWVPSENQHTFSEDDKIILDERNVDLASSPHEPSAATLSIADRLSPQARDRVFQLVSKTAQSQISIPSFPSADCLDRLIKVGIAKRTETDAWIHPYSFESETARPEFLTALIAAGCVCFGIPSVSRTGLVLQEIVRVALGRLTEHDNSTIRDLQYLQASMLWLDIAAFCGFKRKMEIAESSLQPLVTALRRAGKLDKVSYVTTAPAAHDSEDILEKKWHSWVEHESYKRLVYHLFEHDIKMTQVKSRNPLTSYAELTLPLPASRALWLAPSAEAWRTRLLNTETKDASTSLRTLLQDDSAVKCLPPSIDIPIARSAYLHGLAAQIWEHSKQSALFENGTDASSQLWLQSRQQKLEQCLQNTDFTIENSPAIACVFHQFLKVSLNVDLDTITRFAGKCGEEEAHHAYTQLQTWSSSKKARTAVWHAGQLLRSARSIPPYQIRGADSFMIYHAVMVIWTYSMMLRDRAIKTGLNTPAHANVEAVQKEKTPIIFLDDQPDSNQETANAFILTGSGVPCLRIVSDHSQSLGSPERHEICSVKIPSQVMRVGVKLLEACHPNVPREKGPPLSQALCRLMEELGGLR</sequence>
<protein>
    <submittedName>
        <fullName evidence="8">C2H2 type zinc finger domain-containing protein</fullName>
    </submittedName>
</protein>
<dbReference type="OrthoDB" id="40579at2759"/>
<keyword evidence="3" id="KW-0805">Transcription regulation</keyword>
<dbReference type="GO" id="GO:0008270">
    <property type="term" value="F:zinc ion binding"/>
    <property type="evidence" value="ECO:0007669"/>
    <property type="project" value="UniProtKB-KW"/>
</dbReference>
<gene>
    <name evidence="8" type="ORF">DM02DRAFT_680975</name>
</gene>
<dbReference type="InterPro" id="IPR013087">
    <property type="entry name" value="Znf_C2H2_type"/>
</dbReference>